<evidence type="ECO:0000313" key="2">
    <source>
        <dbReference type="EMBL" id="EGC44791.1"/>
    </source>
</evidence>
<dbReference type="Proteomes" id="UP000008142">
    <property type="component" value="Unassembled WGS sequence"/>
</dbReference>
<name>F0UER1_AJEC8</name>
<evidence type="ECO:0000313" key="3">
    <source>
        <dbReference type="Proteomes" id="UP000008142"/>
    </source>
</evidence>
<dbReference type="HOGENOM" id="CLU_2276632_0_0_1"/>
<dbReference type="AlphaFoldDB" id="F0UER1"/>
<feature type="region of interest" description="Disordered" evidence="1">
    <location>
        <begin position="73"/>
        <end position="102"/>
    </location>
</feature>
<organism evidence="3">
    <name type="scientific">Ajellomyces capsulatus (strain H88)</name>
    <name type="common">Darling's disease fungus</name>
    <name type="synonym">Histoplasma capsulatum</name>
    <dbReference type="NCBI Taxonomy" id="544711"/>
    <lineage>
        <taxon>Eukaryota</taxon>
        <taxon>Fungi</taxon>
        <taxon>Dikarya</taxon>
        <taxon>Ascomycota</taxon>
        <taxon>Pezizomycotina</taxon>
        <taxon>Eurotiomycetes</taxon>
        <taxon>Eurotiomycetidae</taxon>
        <taxon>Onygenales</taxon>
        <taxon>Ajellomycetaceae</taxon>
        <taxon>Histoplasma</taxon>
    </lineage>
</organism>
<accession>F0UER1</accession>
<reference evidence="3" key="1">
    <citation type="submission" date="2008-07" db="EMBL/GenBank/DDBJ databases">
        <title>Annotation of Ajellomyces capsulatus strain H88.</title>
        <authorList>
            <person name="Champion M."/>
            <person name="Cuomo C."/>
            <person name="Ma L.-J."/>
            <person name="Henn M.R."/>
            <person name="Sil A."/>
            <person name="Goldman B."/>
            <person name="Young S.K."/>
            <person name="Kodira C.D."/>
            <person name="Zeng Q."/>
            <person name="Koehrsen M."/>
            <person name="Alvarado L."/>
            <person name="Berlin A."/>
            <person name="Borenstein D."/>
            <person name="Chen Z."/>
            <person name="Engels R."/>
            <person name="Freedman E."/>
            <person name="Gellesch M."/>
            <person name="Goldberg J."/>
            <person name="Griggs A."/>
            <person name="Gujja S."/>
            <person name="Heiman D."/>
            <person name="Hepburn T."/>
            <person name="Howarth C."/>
            <person name="Jen D."/>
            <person name="Larson L."/>
            <person name="Lewis B."/>
            <person name="Mehta T."/>
            <person name="Park D."/>
            <person name="Pearson M."/>
            <person name="Roberts A."/>
            <person name="Saif S."/>
            <person name="Shea T."/>
            <person name="Shenoy N."/>
            <person name="Sisk P."/>
            <person name="Stolte C."/>
            <person name="Sykes S."/>
            <person name="Walk T."/>
            <person name="White J."/>
            <person name="Yandava C."/>
            <person name="Klein B."/>
            <person name="McEwen J.G."/>
            <person name="Puccia R."/>
            <person name="Goldman G.H."/>
            <person name="Felipe M.S."/>
            <person name="Nino-Vega G."/>
            <person name="San-Blas G."/>
            <person name="Taylor J."/>
            <person name="Mendoza L."/>
            <person name="Galagan J."/>
            <person name="Nusbaum C."/>
            <person name="Birren B."/>
        </authorList>
    </citation>
    <scope>NUCLEOTIDE SEQUENCE [LARGE SCALE GENOMIC DNA]</scope>
    <source>
        <strain evidence="3">H88</strain>
    </source>
</reference>
<sequence>MKILNLIRALGEVIESESAIMECDPLKRSNAVQHLDVGRLLGSLQDVASNLLRVEAHLERPDWKYSVRDPAASARRDEFSVKADLPNPTPKTSSIRVETPRI</sequence>
<proteinExistence type="predicted"/>
<dbReference type="EMBL" id="DS990638">
    <property type="protein sequence ID" value="EGC44791.1"/>
    <property type="molecule type" value="Genomic_DNA"/>
</dbReference>
<gene>
    <name evidence="2" type="ORF">HCEG_04006</name>
</gene>
<evidence type="ECO:0000256" key="1">
    <source>
        <dbReference type="SAM" id="MobiDB-lite"/>
    </source>
</evidence>
<protein>
    <submittedName>
        <fullName evidence="2">Predicted protein</fullName>
    </submittedName>
</protein>